<dbReference type="GO" id="GO:0000785">
    <property type="term" value="C:chromatin"/>
    <property type="evidence" value="ECO:0007669"/>
    <property type="project" value="TreeGrafter"/>
</dbReference>
<evidence type="ECO:0000259" key="5">
    <source>
        <dbReference type="PROSITE" id="PS51319"/>
    </source>
</evidence>
<protein>
    <recommendedName>
        <fullName evidence="8">Serine/threonine-protein phosphatase 1 regulatory subunit 10</fullName>
    </recommendedName>
</protein>
<dbReference type="Proteomes" id="UP000283269">
    <property type="component" value="Unassembled WGS sequence"/>
</dbReference>
<dbReference type="GO" id="GO:0005634">
    <property type="term" value="C:nucleus"/>
    <property type="evidence" value="ECO:0007669"/>
    <property type="project" value="UniProtKB-SubCell"/>
</dbReference>
<gene>
    <name evidence="6" type="ORF">CVT25_014546</name>
</gene>
<feature type="domain" description="C3H1-type" evidence="4">
    <location>
        <begin position="934"/>
        <end position="983"/>
    </location>
</feature>
<dbReference type="OrthoDB" id="6159439at2759"/>
<feature type="region of interest" description="Disordered" evidence="3">
    <location>
        <begin position="89"/>
        <end position="142"/>
    </location>
</feature>
<keyword evidence="2" id="KW-0863">Zinc-finger</keyword>
<feature type="region of interest" description="Disordered" evidence="3">
    <location>
        <begin position="454"/>
        <end position="518"/>
    </location>
</feature>
<feature type="compositionally biased region" description="Low complexity" evidence="3">
    <location>
        <begin position="480"/>
        <end position="495"/>
    </location>
</feature>
<dbReference type="AlphaFoldDB" id="A0A409WRE4"/>
<evidence type="ECO:0000313" key="6">
    <source>
        <dbReference type="EMBL" id="PPQ81083.1"/>
    </source>
</evidence>
<dbReference type="Pfam" id="PF08711">
    <property type="entry name" value="Med26"/>
    <property type="match status" value="1"/>
</dbReference>
<dbReference type="InterPro" id="IPR017923">
    <property type="entry name" value="TFIIS_N"/>
</dbReference>
<proteinExistence type="predicted"/>
<dbReference type="GO" id="GO:0008157">
    <property type="term" value="F:protein phosphatase 1 binding"/>
    <property type="evidence" value="ECO:0007669"/>
    <property type="project" value="TreeGrafter"/>
</dbReference>
<dbReference type="PANTHER" id="PTHR46557:SF1">
    <property type="entry name" value="SERINE_THREONINE-PROTEIN PHOSPHATASE 1 REGULATORY SUBUNIT 10"/>
    <property type="match status" value="1"/>
</dbReference>
<feature type="compositionally biased region" description="Polar residues" evidence="3">
    <location>
        <begin position="223"/>
        <end position="251"/>
    </location>
</feature>
<feature type="region of interest" description="Disordered" evidence="3">
    <location>
        <begin position="704"/>
        <end position="728"/>
    </location>
</feature>
<dbReference type="PANTHER" id="PTHR46557">
    <property type="entry name" value="SERINE/THREONINE-PROTEIN PHOSPHATASE 1 REGULATORY SUBUNIT 10-RELATED"/>
    <property type="match status" value="1"/>
</dbReference>
<evidence type="ECO:0000256" key="1">
    <source>
        <dbReference type="PROSITE-ProRule" id="PRU00649"/>
    </source>
</evidence>
<keyword evidence="7" id="KW-1185">Reference proteome</keyword>
<feature type="compositionally biased region" description="Basic and acidic residues" evidence="3">
    <location>
        <begin position="713"/>
        <end position="728"/>
    </location>
</feature>
<feature type="domain" description="TFIIS N-terminal" evidence="5">
    <location>
        <begin position="379"/>
        <end position="456"/>
    </location>
</feature>
<feature type="compositionally biased region" description="Low complexity" evidence="3">
    <location>
        <begin position="96"/>
        <end position="135"/>
    </location>
</feature>
<keyword evidence="2" id="KW-0862">Zinc</keyword>
<feature type="compositionally biased region" description="Basic residues" evidence="3">
    <location>
        <begin position="915"/>
        <end position="924"/>
    </location>
</feature>
<dbReference type="GO" id="GO:0008270">
    <property type="term" value="F:zinc ion binding"/>
    <property type="evidence" value="ECO:0007669"/>
    <property type="project" value="UniProtKB-KW"/>
</dbReference>
<dbReference type="GO" id="GO:0072357">
    <property type="term" value="C:PTW/PP1 phosphatase complex"/>
    <property type="evidence" value="ECO:0007669"/>
    <property type="project" value="TreeGrafter"/>
</dbReference>
<dbReference type="PROSITE" id="PS51319">
    <property type="entry name" value="TFIIS_N"/>
    <property type="match status" value="1"/>
</dbReference>
<feature type="compositionally biased region" description="Low complexity" evidence="3">
    <location>
        <begin position="252"/>
        <end position="295"/>
    </location>
</feature>
<dbReference type="SUPFAM" id="SSF47676">
    <property type="entry name" value="Conserved domain common to transcription factors TFIIS, elongin A, CRSP70"/>
    <property type="match status" value="1"/>
</dbReference>
<comment type="caution">
    <text evidence="6">The sequence shown here is derived from an EMBL/GenBank/DDBJ whole genome shotgun (WGS) entry which is preliminary data.</text>
</comment>
<name>A0A409WRE4_PSICY</name>
<evidence type="ECO:0000256" key="3">
    <source>
        <dbReference type="SAM" id="MobiDB-lite"/>
    </source>
</evidence>
<dbReference type="Gene3D" id="1.20.930.10">
    <property type="entry name" value="Conserved domain common to transcription factors TFIIS, elongin A, CRSP70"/>
    <property type="match status" value="1"/>
</dbReference>
<keyword evidence="1" id="KW-0539">Nucleus</keyword>
<organism evidence="6 7">
    <name type="scientific">Psilocybe cyanescens</name>
    <dbReference type="NCBI Taxonomy" id="93625"/>
    <lineage>
        <taxon>Eukaryota</taxon>
        <taxon>Fungi</taxon>
        <taxon>Dikarya</taxon>
        <taxon>Basidiomycota</taxon>
        <taxon>Agaricomycotina</taxon>
        <taxon>Agaricomycetes</taxon>
        <taxon>Agaricomycetidae</taxon>
        <taxon>Agaricales</taxon>
        <taxon>Agaricineae</taxon>
        <taxon>Strophariaceae</taxon>
        <taxon>Psilocybe</taxon>
    </lineage>
</organism>
<feature type="compositionally biased region" description="Basic and acidic residues" evidence="3">
    <location>
        <begin position="463"/>
        <end position="472"/>
    </location>
</feature>
<accession>A0A409WRE4</accession>
<dbReference type="InterPro" id="IPR035441">
    <property type="entry name" value="TFIIS/LEDGF_dom_sf"/>
</dbReference>
<keyword evidence="2" id="KW-0479">Metal-binding</keyword>
<feature type="compositionally biased region" description="Low complexity" evidence="3">
    <location>
        <begin position="157"/>
        <end position="201"/>
    </location>
</feature>
<comment type="subcellular location">
    <subcellularLocation>
        <location evidence="1">Nucleus</location>
    </subcellularLocation>
</comment>
<feature type="region of interest" description="Disordered" evidence="3">
    <location>
        <begin position="577"/>
        <end position="627"/>
    </location>
</feature>
<sequence>MYTQWVQSPIQDSVQHELADWPKDRTAISNSSTNTTDISDFTTLTDLAGPSSSQPFYQPYGNYYIQAPFTTMAYGTPWPTTVPLSNYSSLNGATTSSSSQSQQQQQQQQQQPQQQQQQSPQQQHQSPQIPQQQIQLQNHSSTSQHMIIDPVLTLNGSSSSSMQPSFSLSPSFTPQSSQQQQPQQQQQQQSQPQSQMQQRPQYYNHLIYPSPYYRQPPQPAPQGTLSPQALHSPTNPMMSIIPNTFYSPHQTQSPIQSNGQSQQQQQQPLQQQQSQPQPISVPIPSTSQAAAAAAASPSQGLSQEAKDERKRQFESAIRPLLQPSAFSGAQAVNQLTSHISEYGATDVDAAMRLEILARIRDGAGNHYYRAWSENTTAMDITREWIKASAKGNNAALVETTMPLLHLIDRLPFTLESLMASKLGKIIKKLVKDEPSSAIKDMASNLERRWRNMLSEVDGGAKAPENKGNEDAKTKKRKLAEPAAPKAPQPLKKAALGSSSSTKPMSVKKEGGAAGAAKPAAAVKDAKADSSFFSAPKPKAKLPSFKKASVPAAQAKREDANVALPSSFDPFQEALKSMKAGRKDSPAVSTPPSASGSGSGAGGGTTAADSTQPGLSRNGKRKKSVTWAPDGQLESVKLIERAIYDDDPVDVSPFPSFRPVYRTLIACSFFLIGTHTGHSLRDLDRGEGAALHSRPFEETVDWAEPMPIDLPPETPERGGQSEEKKTQAEREQMALSAMYMSPNQIPDSPAEPTNVMSEEEADQDVTQMTAGPEMDPVFWSSEPVATAAAMPVSVPGAPSVADLVGQLAMGMDPASMMSAGAGGMSASHDLGAIAQSLPPEQLQQLLHSLQVGAAQYAGMAAYGGTGAGAGNGDDGAWASGSGVSVNNPYGAEYGYHEDAEMQQSRPGWAADGRGRGGGRGRGRGRGRGEEGFRPYIKRKPCSFFAAGRRASESKFENKTRTDFVTSGINRCKYGDQCDFAHDLSALYQDH</sequence>
<feature type="region of interest" description="Disordered" evidence="3">
    <location>
        <begin position="154"/>
        <end position="312"/>
    </location>
</feature>
<evidence type="ECO:0000256" key="2">
    <source>
        <dbReference type="PROSITE-ProRule" id="PRU00723"/>
    </source>
</evidence>
<evidence type="ECO:0000313" key="7">
    <source>
        <dbReference type="Proteomes" id="UP000283269"/>
    </source>
</evidence>
<dbReference type="EMBL" id="NHYD01003284">
    <property type="protein sequence ID" value="PPQ81083.1"/>
    <property type="molecule type" value="Genomic_DNA"/>
</dbReference>
<feature type="compositionally biased region" description="Low complexity" evidence="3">
    <location>
        <begin position="585"/>
        <end position="595"/>
    </location>
</feature>
<dbReference type="PROSITE" id="PS50103">
    <property type="entry name" value="ZF_C3H1"/>
    <property type="match status" value="1"/>
</dbReference>
<feature type="region of interest" description="Disordered" evidence="3">
    <location>
        <begin position="902"/>
        <end position="930"/>
    </location>
</feature>
<evidence type="ECO:0000259" key="4">
    <source>
        <dbReference type="PROSITE" id="PS50103"/>
    </source>
</evidence>
<dbReference type="SMART" id="SM00356">
    <property type="entry name" value="ZnF_C3H1"/>
    <property type="match status" value="1"/>
</dbReference>
<feature type="zinc finger region" description="C3H1-type" evidence="2">
    <location>
        <begin position="934"/>
        <end position="983"/>
    </location>
</feature>
<reference evidence="6 7" key="1">
    <citation type="journal article" date="2018" name="Evol. Lett.">
        <title>Horizontal gene cluster transfer increased hallucinogenic mushroom diversity.</title>
        <authorList>
            <person name="Reynolds H.T."/>
            <person name="Vijayakumar V."/>
            <person name="Gluck-Thaler E."/>
            <person name="Korotkin H.B."/>
            <person name="Matheny P.B."/>
            <person name="Slot J.C."/>
        </authorList>
    </citation>
    <scope>NUCLEOTIDE SEQUENCE [LARGE SCALE GENOMIC DNA]</scope>
    <source>
        <strain evidence="6 7">2631</strain>
    </source>
</reference>
<dbReference type="STRING" id="93625.A0A409WRE4"/>
<evidence type="ECO:0008006" key="8">
    <source>
        <dbReference type="Google" id="ProtNLM"/>
    </source>
</evidence>
<dbReference type="InParanoid" id="A0A409WRE4"/>
<dbReference type="InterPro" id="IPR000571">
    <property type="entry name" value="Znf_CCCH"/>
</dbReference>